<sequence>MDDLFEEGIYAVGTVRSYRKDLPSILKKVQPKSLRLEKQQFAAITAGPITAIKWHNTRDVSVLTTAQQERAVVFVKRTQKDGSRQNILCPEAIADYTLTMGGVNHFDHFRSSYPIDRKSQKYWMRLFIFMCDSAIINAYIAFNTAHVVNTHSHRNFRLKLARSMIDNFTKKKNKQIVFKNKKGGNFRVPDEIGLLNVGVHMPEEIETYKRCRFCSTKKEQKRSKIRCSMCGVALCAKSCFKMFHTAQSQN</sequence>
<dbReference type="OrthoDB" id="118105at2759"/>
<keyword evidence="3" id="KW-1185">Reference proteome</keyword>
<proteinExistence type="predicted"/>
<dbReference type="InterPro" id="IPR029526">
    <property type="entry name" value="PGBD"/>
</dbReference>
<evidence type="ECO:0000259" key="1">
    <source>
        <dbReference type="Pfam" id="PF13843"/>
    </source>
</evidence>
<dbReference type="Proteomes" id="UP000691718">
    <property type="component" value="Unassembled WGS sequence"/>
</dbReference>
<dbReference type="EMBL" id="CAJQZP010000233">
    <property type="protein sequence ID" value="CAG4950398.1"/>
    <property type="molecule type" value="Genomic_DNA"/>
</dbReference>
<name>A0A8S3WB22_PARAO</name>
<organism evidence="2 3">
    <name type="scientific">Parnassius apollo</name>
    <name type="common">Apollo butterfly</name>
    <name type="synonym">Papilio apollo</name>
    <dbReference type="NCBI Taxonomy" id="110799"/>
    <lineage>
        <taxon>Eukaryota</taxon>
        <taxon>Metazoa</taxon>
        <taxon>Ecdysozoa</taxon>
        <taxon>Arthropoda</taxon>
        <taxon>Hexapoda</taxon>
        <taxon>Insecta</taxon>
        <taxon>Pterygota</taxon>
        <taxon>Neoptera</taxon>
        <taxon>Endopterygota</taxon>
        <taxon>Lepidoptera</taxon>
        <taxon>Glossata</taxon>
        <taxon>Ditrysia</taxon>
        <taxon>Papilionoidea</taxon>
        <taxon>Papilionidae</taxon>
        <taxon>Parnassiinae</taxon>
        <taxon>Parnassini</taxon>
        <taxon>Parnassius</taxon>
        <taxon>Parnassius</taxon>
    </lineage>
</organism>
<dbReference type="AlphaFoldDB" id="A0A8S3WB22"/>
<feature type="domain" description="PiggyBac transposable element-derived protein" evidence="1">
    <location>
        <begin position="2"/>
        <end position="139"/>
    </location>
</feature>
<reference evidence="2" key="1">
    <citation type="submission" date="2021-04" db="EMBL/GenBank/DDBJ databases">
        <authorList>
            <person name="Tunstrom K."/>
        </authorList>
    </citation>
    <scope>NUCLEOTIDE SEQUENCE</scope>
</reference>
<gene>
    <name evidence="2" type="ORF">PAPOLLO_LOCUS4189</name>
</gene>
<evidence type="ECO:0000313" key="2">
    <source>
        <dbReference type="EMBL" id="CAG4950398.1"/>
    </source>
</evidence>
<protein>
    <submittedName>
        <fullName evidence="2">(apollo) hypothetical protein</fullName>
    </submittedName>
</protein>
<dbReference type="Pfam" id="PF13843">
    <property type="entry name" value="DDE_Tnp_1_7"/>
    <property type="match status" value="1"/>
</dbReference>
<accession>A0A8S3WB22</accession>
<evidence type="ECO:0000313" key="3">
    <source>
        <dbReference type="Proteomes" id="UP000691718"/>
    </source>
</evidence>
<comment type="caution">
    <text evidence="2">The sequence shown here is derived from an EMBL/GenBank/DDBJ whole genome shotgun (WGS) entry which is preliminary data.</text>
</comment>
<dbReference type="PANTHER" id="PTHR46599">
    <property type="entry name" value="PIGGYBAC TRANSPOSABLE ELEMENT-DERIVED PROTEIN 4"/>
    <property type="match status" value="1"/>
</dbReference>
<dbReference type="PANTHER" id="PTHR46599:SF3">
    <property type="entry name" value="PIGGYBAC TRANSPOSABLE ELEMENT-DERIVED PROTEIN 4"/>
    <property type="match status" value="1"/>
</dbReference>